<accession>A0A0B7C4U8</accession>
<name>A0A0B7C4U8_9EUPU</name>
<proteinExistence type="predicted"/>
<feature type="non-terminal residue" evidence="2">
    <location>
        <position position="1"/>
    </location>
</feature>
<gene>
    <name evidence="2" type="primary">ORF221309</name>
</gene>
<protein>
    <submittedName>
        <fullName evidence="2">Uncharacterized protein</fullName>
    </submittedName>
</protein>
<evidence type="ECO:0000313" key="2">
    <source>
        <dbReference type="EMBL" id="CEK99460.1"/>
    </source>
</evidence>
<organism evidence="2">
    <name type="scientific">Arion vulgaris</name>
    <dbReference type="NCBI Taxonomy" id="1028688"/>
    <lineage>
        <taxon>Eukaryota</taxon>
        <taxon>Metazoa</taxon>
        <taxon>Spiralia</taxon>
        <taxon>Lophotrochozoa</taxon>
        <taxon>Mollusca</taxon>
        <taxon>Gastropoda</taxon>
        <taxon>Heterobranchia</taxon>
        <taxon>Euthyneura</taxon>
        <taxon>Panpulmonata</taxon>
        <taxon>Eupulmonata</taxon>
        <taxon>Stylommatophora</taxon>
        <taxon>Helicina</taxon>
        <taxon>Arionoidea</taxon>
        <taxon>Arionidae</taxon>
        <taxon>Arion</taxon>
    </lineage>
</organism>
<feature type="compositionally biased region" description="Basic and acidic residues" evidence="1">
    <location>
        <begin position="44"/>
        <end position="57"/>
    </location>
</feature>
<reference evidence="2" key="1">
    <citation type="submission" date="2014-12" db="EMBL/GenBank/DDBJ databases">
        <title>Insight into the proteome of Arion vulgaris.</title>
        <authorList>
            <person name="Aradska J."/>
            <person name="Bulat T."/>
            <person name="Smidak R."/>
            <person name="Sarate P."/>
            <person name="Gangsoo J."/>
            <person name="Sialana F."/>
            <person name="Bilban M."/>
            <person name="Lubec G."/>
        </authorList>
    </citation>
    <scope>NUCLEOTIDE SEQUENCE</scope>
    <source>
        <tissue evidence="2">Skin</tissue>
    </source>
</reference>
<evidence type="ECO:0000256" key="1">
    <source>
        <dbReference type="SAM" id="MobiDB-lite"/>
    </source>
</evidence>
<feature type="compositionally biased region" description="Polar residues" evidence="1">
    <location>
        <begin position="25"/>
        <end position="34"/>
    </location>
</feature>
<dbReference type="EMBL" id="HACG01052589">
    <property type="protein sequence ID" value="CEK99460.1"/>
    <property type="molecule type" value="Transcribed_RNA"/>
</dbReference>
<dbReference type="AlphaFoldDB" id="A0A0B7C4U8"/>
<sequence>KHSSKKNGSKPQLGGVEEEKEDTHGTPTISVNSPSKKKIPVKFYIDDHDDHEEKENLIKPPDIVVEPPSEIHSWSSDKEISQDPTC</sequence>
<feature type="region of interest" description="Disordered" evidence="1">
    <location>
        <begin position="1"/>
        <end position="86"/>
    </location>
</feature>
<feature type="compositionally biased region" description="Basic and acidic residues" evidence="1">
    <location>
        <begin position="75"/>
        <end position="86"/>
    </location>
</feature>